<evidence type="ECO:0000313" key="8">
    <source>
        <dbReference type="EMBL" id="KAG2588560.1"/>
    </source>
</evidence>
<keyword evidence="1" id="KW-0479">Metal-binding</keyword>
<organism evidence="8 9">
    <name type="scientific">Panicum virgatum</name>
    <name type="common">Blackwell switchgrass</name>
    <dbReference type="NCBI Taxonomy" id="38727"/>
    <lineage>
        <taxon>Eukaryota</taxon>
        <taxon>Viridiplantae</taxon>
        <taxon>Streptophyta</taxon>
        <taxon>Embryophyta</taxon>
        <taxon>Tracheophyta</taxon>
        <taxon>Spermatophyta</taxon>
        <taxon>Magnoliopsida</taxon>
        <taxon>Liliopsida</taxon>
        <taxon>Poales</taxon>
        <taxon>Poaceae</taxon>
        <taxon>PACMAD clade</taxon>
        <taxon>Panicoideae</taxon>
        <taxon>Panicodae</taxon>
        <taxon>Paniceae</taxon>
        <taxon>Panicinae</taxon>
        <taxon>Panicum</taxon>
        <taxon>Panicum sect. Hiantes</taxon>
    </lineage>
</organism>
<name>A0A8T0RT71_PANVG</name>
<evidence type="ECO:0000256" key="3">
    <source>
        <dbReference type="ARBA" id="ARBA00022833"/>
    </source>
</evidence>
<keyword evidence="3" id="KW-0862">Zinc</keyword>
<keyword evidence="6" id="KW-1133">Transmembrane helix</keyword>
<evidence type="ECO:0000256" key="5">
    <source>
        <dbReference type="SAM" id="MobiDB-lite"/>
    </source>
</evidence>
<dbReference type="Proteomes" id="UP000823388">
    <property type="component" value="Chromosome 5N"/>
</dbReference>
<comment type="caution">
    <text evidence="8">The sequence shown here is derived from an EMBL/GenBank/DDBJ whole genome shotgun (WGS) entry which is preliminary data.</text>
</comment>
<evidence type="ECO:0000259" key="7">
    <source>
        <dbReference type="PROSITE" id="PS51999"/>
    </source>
</evidence>
<keyword evidence="2 4" id="KW-0863">Zinc-finger</keyword>
<keyword evidence="6" id="KW-0472">Membrane</keyword>
<dbReference type="GO" id="GO:0008270">
    <property type="term" value="F:zinc ion binding"/>
    <property type="evidence" value="ECO:0007669"/>
    <property type="project" value="UniProtKB-KW"/>
</dbReference>
<dbReference type="InterPro" id="IPR010666">
    <property type="entry name" value="Znf_GRF"/>
</dbReference>
<proteinExistence type="predicted"/>
<dbReference type="PANTHER" id="PTHR33680">
    <property type="entry name" value="OS07G0190500 PROTEIN"/>
    <property type="match status" value="1"/>
</dbReference>
<dbReference type="PROSITE" id="PS51999">
    <property type="entry name" value="ZF_GRF"/>
    <property type="match status" value="1"/>
</dbReference>
<accession>A0A8T0RT71</accession>
<keyword evidence="6" id="KW-0812">Transmembrane</keyword>
<sequence length="150" mass="16972">HARKRPDLPLITCTTCSIHKILEFQVKKDKHGNQGRIFYKCAGRNWDGTGCDFWKWEEEYEDHLAEIAKKKAEEITETRQKDEEEQDGVGQKQDADGQGGNMAQPCNGHDLNRQISNLVVGVQELVVVIKVLIFVSICGLILNSYDVLMG</sequence>
<feature type="transmembrane region" description="Helical" evidence="6">
    <location>
        <begin position="118"/>
        <end position="142"/>
    </location>
</feature>
<reference evidence="8" key="1">
    <citation type="submission" date="2020-05" db="EMBL/GenBank/DDBJ databases">
        <title>WGS assembly of Panicum virgatum.</title>
        <authorList>
            <person name="Lovell J.T."/>
            <person name="Jenkins J."/>
            <person name="Shu S."/>
            <person name="Juenger T.E."/>
            <person name="Schmutz J."/>
        </authorList>
    </citation>
    <scope>NUCLEOTIDE SEQUENCE</scope>
    <source>
        <strain evidence="8">AP13</strain>
    </source>
</reference>
<evidence type="ECO:0000313" key="9">
    <source>
        <dbReference type="Proteomes" id="UP000823388"/>
    </source>
</evidence>
<protein>
    <recommendedName>
        <fullName evidence="7">GRF-type domain-containing protein</fullName>
    </recommendedName>
</protein>
<evidence type="ECO:0000256" key="2">
    <source>
        <dbReference type="ARBA" id="ARBA00022771"/>
    </source>
</evidence>
<feature type="region of interest" description="Disordered" evidence="5">
    <location>
        <begin position="74"/>
        <end position="106"/>
    </location>
</feature>
<evidence type="ECO:0000256" key="1">
    <source>
        <dbReference type="ARBA" id="ARBA00022723"/>
    </source>
</evidence>
<evidence type="ECO:0000256" key="4">
    <source>
        <dbReference type="PROSITE-ProRule" id="PRU01343"/>
    </source>
</evidence>
<dbReference type="PANTHER" id="PTHR33680:SF7">
    <property type="entry name" value="OS02G0474200 PROTEIN"/>
    <property type="match status" value="1"/>
</dbReference>
<feature type="domain" description="GRF-type" evidence="7">
    <location>
        <begin position="13"/>
        <end position="60"/>
    </location>
</feature>
<evidence type="ECO:0000256" key="6">
    <source>
        <dbReference type="SAM" id="Phobius"/>
    </source>
</evidence>
<keyword evidence="9" id="KW-1185">Reference proteome</keyword>
<dbReference type="EMBL" id="CM029046">
    <property type="protein sequence ID" value="KAG2588560.1"/>
    <property type="molecule type" value="Genomic_DNA"/>
</dbReference>
<gene>
    <name evidence="8" type="ORF">PVAP13_5NG222800</name>
</gene>
<feature type="non-terminal residue" evidence="8">
    <location>
        <position position="1"/>
    </location>
</feature>
<dbReference type="Pfam" id="PF06839">
    <property type="entry name" value="Zn_ribbon_GRF"/>
    <property type="match status" value="1"/>
</dbReference>
<dbReference type="AlphaFoldDB" id="A0A8T0RT71"/>